<organism evidence="3 4">
    <name type="scientific">Rhizopus delemar (strain RA 99-880 / ATCC MYA-4621 / FGSC 9543 / NRRL 43880)</name>
    <name type="common">Mucormycosis agent</name>
    <name type="synonym">Rhizopus arrhizus var. delemar</name>
    <dbReference type="NCBI Taxonomy" id="246409"/>
    <lineage>
        <taxon>Eukaryota</taxon>
        <taxon>Fungi</taxon>
        <taxon>Fungi incertae sedis</taxon>
        <taxon>Mucoromycota</taxon>
        <taxon>Mucoromycotina</taxon>
        <taxon>Mucoromycetes</taxon>
        <taxon>Mucorales</taxon>
        <taxon>Mucorineae</taxon>
        <taxon>Rhizopodaceae</taxon>
        <taxon>Rhizopus</taxon>
    </lineage>
</organism>
<feature type="chain" id="PRO_5003638214" evidence="2">
    <location>
        <begin position="23"/>
        <end position="192"/>
    </location>
</feature>
<protein>
    <submittedName>
        <fullName evidence="3">Uncharacterized protein</fullName>
    </submittedName>
</protein>
<feature type="signal peptide" evidence="2">
    <location>
        <begin position="1"/>
        <end position="22"/>
    </location>
</feature>
<dbReference type="EMBL" id="CH476733">
    <property type="protein sequence ID" value="EIE77825.1"/>
    <property type="molecule type" value="Genomic_DNA"/>
</dbReference>
<evidence type="ECO:0000256" key="2">
    <source>
        <dbReference type="SAM" id="SignalP"/>
    </source>
</evidence>
<accession>I1BNP5</accession>
<proteinExistence type="predicted"/>
<dbReference type="GeneID" id="93609501"/>
<feature type="compositionally biased region" description="Acidic residues" evidence="1">
    <location>
        <begin position="170"/>
        <end position="184"/>
    </location>
</feature>
<dbReference type="OrthoDB" id="2281791at2759"/>
<dbReference type="Proteomes" id="UP000009138">
    <property type="component" value="Unassembled WGS sequence"/>
</dbReference>
<sequence length="192" mass="19946">MHSNILITLSIIAITFQQLAESKPIPVSHPQHEIIKRNICSQVEIDAGRCVVAGTQTTAYDAGGAQPAASYPDYQSTANNAATGYSTTSYPATTYPESTSTSKGKGSLIKVPSLPPLGLAGLSGLPGLPGLPELPALQPAPQPAPAPAYYPPYSYYPPAPPPPSPPASKEDDEAGDDDDDDDDINTPSDCTV</sequence>
<evidence type="ECO:0000256" key="1">
    <source>
        <dbReference type="SAM" id="MobiDB-lite"/>
    </source>
</evidence>
<name>I1BNP5_RHIO9</name>
<gene>
    <name evidence="3" type="ORF">RO3G_02529</name>
</gene>
<feature type="compositionally biased region" description="Pro residues" evidence="1">
    <location>
        <begin position="138"/>
        <end position="166"/>
    </location>
</feature>
<reference evidence="3 4" key="1">
    <citation type="journal article" date="2009" name="PLoS Genet.">
        <title>Genomic analysis of the basal lineage fungus Rhizopus oryzae reveals a whole-genome duplication.</title>
        <authorList>
            <person name="Ma L.-J."/>
            <person name="Ibrahim A.S."/>
            <person name="Skory C."/>
            <person name="Grabherr M.G."/>
            <person name="Burger G."/>
            <person name="Butler M."/>
            <person name="Elias M."/>
            <person name="Idnurm A."/>
            <person name="Lang B.F."/>
            <person name="Sone T."/>
            <person name="Abe A."/>
            <person name="Calvo S.E."/>
            <person name="Corrochano L.M."/>
            <person name="Engels R."/>
            <person name="Fu J."/>
            <person name="Hansberg W."/>
            <person name="Kim J.-M."/>
            <person name="Kodira C.D."/>
            <person name="Koehrsen M.J."/>
            <person name="Liu B."/>
            <person name="Miranda-Saavedra D."/>
            <person name="O'Leary S."/>
            <person name="Ortiz-Castellanos L."/>
            <person name="Poulter R."/>
            <person name="Rodriguez-Romero J."/>
            <person name="Ruiz-Herrera J."/>
            <person name="Shen Y.-Q."/>
            <person name="Zeng Q."/>
            <person name="Galagan J."/>
            <person name="Birren B.W."/>
            <person name="Cuomo C.A."/>
            <person name="Wickes B.L."/>
        </authorList>
    </citation>
    <scope>NUCLEOTIDE SEQUENCE [LARGE SCALE GENOMIC DNA]</scope>
    <source>
        <strain evidence="4">RA 99-880 / ATCC MYA-4621 / FGSC 9543 / NRRL 43880</strain>
    </source>
</reference>
<dbReference type="OMA" id="NICSQAQ"/>
<dbReference type="AlphaFoldDB" id="I1BNP5"/>
<feature type="region of interest" description="Disordered" evidence="1">
    <location>
        <begin position="85"/>
        <end position="107"/>
    </location>
</feature>
<feature type="region of interest" description="Disordered" evidence="1">
    <location>
        <begin position="133"/>
        <end position="192"/>
    </location>
</feature>
<dbReference type="VEuPathDB" id="FungiDB:RO3G_02529"/>
<evidence type="ECO:0000313" key="4">
    <source>
        <dbReference type="Proteomes" id="UP000009138"/>
    </source>
</evidence>
<dbReference type="InParanoid" id="I1BNP5"/>
<keyword evidence="2" id="KW-0732">Signal</keyword>
<feature type="compositionally biased region" description="Low complexity" evidence="1">
    <location>
        <begin position="85"/>
        <end position="102"/>
    </location>
</feature>
<dbReference type="RefSeq" id="XP_067513221.1">
    <property type="nucleotide sequence ID" value="XM_067657120.1"/>
</dbReference>
<keyword evidence="4" id="KW-1185">Reference proteome</keyword>
<evidence type="ECO:0000313" key="3">
    <source>
        <dbReference type="EMBL" id="EIE77825.1"/>
    </source>
</evidence>